<name>A0A921L8V9_9FIRM</name>
<dbReference type="Pfam" id="PF00005">
    <property type="entry name" value="ABC_tran"/>
    <property type="match status" value="1"/>
</dbReference>
<evidence type="ECO:0000313" key="6">
    <source>
        <dbReference type="EMBL" id="HJF84466.1"/>
    </source>
</evidence>
<accession>A0A921L8V9</accession>
<keyword evidence="4 6" id="KW-0067">ATP-binding</keyword>
<comment type="similarity">
    <text evidence="1">Belongs to the ABC transporter superfamily.</text>
</comment>
<dbReference type="PANTHER" id="PTHR42711:SF5">
    <property type="entry name" value="ABC TRANSPORTER ATP-BINDING PROTEIN NATA"/>
    <property type="match status" value="1"/>
</dbReference>
<dbReference type="SUPFAM" id="SSF52540">
    <property type="entry name" value="P-loop containing nucleoside triphosphate hydrolases"/>
    <property type="match status" value="1"/>
</dbReference>
<evidence type="ECO:0000259" key="5">
    <source>
        <dbReference type="PROSITE" id="PS50893"/>
    </source>
</evidence>
<sequence length="237" mass="26981">MIEINKIDKYFGQIKVLNDCSLTIKNGDFIEIIGAKGAGKSALMKMIAGFIKPDHGYVLIDHKLPYKQIFNIGYVSKDTNWYKNLTVEENILLSAKKHEISPDEAASITAKILDFLKITDIKNCLAGELSPEMKFKLSLAVIMVYKPLILLIEIPRELSSNEKFTEELWSLLEKANEYNITIIVATTCLNKIKRCNKIVLMDKGEIILIDSWHNLKDKIAHEDFSLKDLLSEFTNTK</sequence>
<dbReference type="Gene3D" id="3.40.50.300">
    <property type="entry name" value="P-loop containing nucleotide triphosphate hydrolases"/>
    <property type="match status" value="1"/>
</dbReference>
<dbReference type="InterPro" id="IPR003439">
    <property type="entry name" value="ABC_transporter-like_ATP-bd"/>
</dbReference>
<evidence type="ECO:0000256" key="1">
    <source>
        <dbReference type="ARBA" id="ARBA00005417"/>
    </source>
</evidence>
<protein>
    <submittedName>
        <fullName evidence="6">ATP-binding cassette domain-containing protein</fullName>
    </submittedName>
</protein>
<dbReference type="PANTHER" id="PTHR42711">
    <property type="entry name" value="ABC TRANSPORTER ATP-BINDING PROTEIN"/>
    <property type="match status" value="1"/>
</dbReference>
<keyword evidence="3" id="KW-0547">Nucleotide-binding</keyword>
<dbReference type="RefSeq" id="WP_289547274.1">
    <property type="nucleotide sequence ID" value="NZ_CAKMHU010000004.1"/>
</dbReference>
<proteinExistence type="inferred from homology"/>
<dbReference type="InterPro" id="IPR050763">
    <property type="entry name" value="ABC_transporter_ATP-binding"/>
</dbReference>
<dbReference type="InterPro" id="IPR027417">
    <property type="entry name" value="P-loop_NTPase"/>
</dbReference>
<dbReference type="GO" id="GO:0005524">
    <property type="term" value="F:ATP binding"/>
    <property type="evidence" value="ECO:0007669"/>
    <property type="project" value="UniProtKB-KW"/>
</dbReference>
<dbReference type="Proteomes" id="UP000780768">
    <property type="component" value="Unassembled WGS sequence"/>
</dbReference>
<evidence type="ECO:0000256" key="4">
    <source>
        <dbReference type="ARBA" id="ARBA00022840"/>
    </source>
</evidence>
<dbReference type="PROSITE" id="PS50893">
    <property type="entry name" value="ABC_TRANSPORTER_2"/>
    <property type="match status" value="1"/>
</dbReference>
<organism evidence="6 7">
    <name type="scientific">Megamonas hypermegale</name>
    <dbReference type="NCBI Taxonomy" id="158847"/>
    <lineage>
        <taxon>Bacteria</taxon>
        <taxon>Bacillati</taxon>
        <taxon>Bacillota</taxon>
        <taxon>Negativicutes</taxon>
        <taxon>Selenomonadales</taxon>
        <taxon>Selenomonadaceae</taxon>
        <taxon>Megamonas</taxon>
    </lineage>
</organism>
<evidence type="ECO:0000256" key="3">
    <source>
        <dbReference type="ARBA" id="ARBA00022741"/>
    </source>
</evidence>
<dbReference type="EMBL" id="DYVR01000064">
    <property type="protein sequence ID" value="HJF84466.1"/>
    <property type="molecule type" value="Genomic_DNA"/>
</dbReference>
<comment type="caution">
    <text evidence="6">The sequence shown here is derived from an EMBL/GenBank/DDBJ whole genome shotgun (WGS) entry which is preliminary data.</text>
</comment>
<dbReference type="AlphaFoldDB" id="A0A921L8V9"/>
<reference evidence="6" key="1">
    <citation type="journal article" date="2021" name="PeerJ">
        <title>Extensive microbial diversity within the chicken gut microbiome revealed by metagenomics and culture.</title>
        <authorList>
            <person name="Gilroy R."/>
            <person name="Ravi A."/>
            <person name="Getino M."/>
            <person name="Pursley I."/>
            <person name="Horton D.L."/>
            <person name="Alikhan N.F."/>
            <person name="Baker D."/>
            <person name="Gharbi K."/>
            <person name="Hall N."/>
            <person name="Watson M."/>
            <person name="Adriaenssens E.M."/>
            <person name="Foster-Nyarko E."/>
            <person name="Jarju S."/>
            <person name="Secka A."/>
            <person name="Antonio M."/>
            <person name="Oren A."/>
            <person name="Chaudhuri R.R."/>
            <person name="La Ragione R."/>
            <person name="Hildebrand F."/>
            <person name="Pallen M.J."/>
        </authorList>
    </citation>
    <scope>NUCLEOTIDE SEQUENCE</scope>
    <source>
        <strain evidence="6">7318</strain>
    </source>
</reference>
<dbReference type="GO" id="GO:0016887">
    <property type="term" value="F:ATP hydrolysis activity"/>
    <property type="evidence" value="ECO:0007669"/>
    <property type="project" value="InterPro"/>
</dbReference>
<feature type="domain" description="ABC transporter" evidence="5">
    <location>
        <begin position="2"/>
        <end position="228"/>
    </location>
</feature>
<keyword evidence="2" id="KW-0813">Transport</keyword>
<gene>
    <name evidence="6" type="ORF">K8V65_02230</name>
</gene>
<evidence type="ECO:0000256" key="2">
    <source>
        <dbReference type="ARBA" id="ARBA00022448"/>
    </source>
</evidence>
<evidence type="ECO:0000313" key="7">
    <source>
        <dbReference type="Proteomes" id="UP000780768"/>
    </source>
</evidence>
<reference evidence="6" key="2">
    <citation type="submission" date="2021-09" db="EMBL/GenBank/DDBJ databases">
        <authorList>
            <person name="Gilroy R."/>
        </authorList>
    </citation>
    <scope>NUCLEOTIDE SEQUENCE</scope>
    <source>
        <strain evidence="6">7318</strain>
    </source>
</reference>